<dbReference type="EMBL" id="SJPJ01000001">
    <property type="protein sequence ID" value="TWT79742.1"/>
    <property type="molecule type" value="Genomic_DNA"/>
</dbReference>
<gene>
    <name evidence="2" type="ORF">CA13_11490</name>
</gene>
<feature type="transmembrane region" description="Helical" evidence="1">
    <location>
        <begin position="287"/>
        <end position="306"/>
    </location>
</feature>
<protein>
    <submittedName>
        <fullName evidence="2">Uncharacterized protein</fullName>
    </submittedName>
</protein>
<proteinExistence type="predicted"/>
<reference evidence="2 3" key="1">
    <citation type="submission" date="2019-02" db="EMBL/GenBank/DDBJ databases">
        <title>Deep-cultivation of Planctomycetes and their phenomic and genomic characterization uncovers novel biology.</title>
        <authorList>
            <person name="Wiegand S."/>
            <person name="Jogler M."/>
            <person name="Boedeker C."/>
            <person name="Pinto D."/>
            <person name="Vollmers J."/>
            <person name="Rivas-Marin E."/>
            <person name="Kohn T."/>
            <person name="Peeters S.H."/>
            <person name="Heuer A."/>
            <person name="Rast P."/>
            <person name="Oberbeckmann S."/>
            <person name="Bunk B."/>
            <person name="Jeske O."/>
            <person name="Meyerdierks A."/>
            <person name="Storesund J.E."/>
            <person name="Kallscheuer N."/>
            <person name="Luecker S."/>
            <person name="Lage O.M."/>
            <person name="Pohl T."/>
            <person name="Merkel B.J."/>
            <person name="Hornburger P."/>
            <person name="Mueller R.-W."/>
            <person name="Bruemmer F."/>
            <person name="Labrenz M."/>
            <person name="Spormann A.M."/>
            <person name="Op Den Camp H."/>
            <person name="Overmann J."/>
            <person name="Amann R."/>
            <person name="Jetten M.S.M."/>
            <person name="Mascher T."/>
            <person name="Medema M.H."/>
            <person name="Devos D.P."/>
            <person name="Kaster A.-K."/>
            <person name="Ovreas L."/>
            <person name="Rohde M."/>
            <person name="Galperin M.Y."/>
            <person name="Jogler C."/>
        </authorList>
    </citation>
    <scope>NUCLEOTIDE SEQUENCE [LARGE SCALE GENOMIC DNA]</scope>
    <source>
        <strain evidence="2 3">CA13</strain>
    </source>
</reference>
<keyword evidence="1" id="KW-0812">Transmembrane</keyword>
<organism evidence="2 3">
    <name type="scientific">Novipirellula herctigrandis</name>
    <dbReference type="NCBI Taxonomy" id="2527986"/>
    <lineage>
        <taxon>Bacteria</taxon>
        <taxon>Pseudomonadati</taxon>
        <taxon>Planctomycetota</taxon>
        <taxon>Planctomycetia</taxon>
        <taxon>Pirellulales</taxon>
        <taxon>Pirellulaceae</taxon>
        <taxon>Novipirellula</taxon>
    </lineage>
</organism>
<keyword evidence="1" id="KW-1133">Transmembrane helix</keyword>
<sequence length="314" mass="35828">MKSILISGILAVGLNVLIESNGLSRDVSSEEKSLMDEIVAVQREREKIYGNMHAVWTVTKIVQNGEDIESTIEFWSREHQYYRFDVINTSDSSSSNKITRMIVRPEGYARIFANSREDPGAIFRFGAAEEGMNWVRAAKWYCQANKVSHDFIHETITDWLNGKEFYKTFHVKKEGDSVFIEGFVDVESATNSETFELSSSGYRFLQSQTRVDNKDDGTWYESKYAKVYDNQQTDIPIASSASTVESNGSMKSLNYELKEFQLTPAPLEVFFVAELAPLDARPAGIVWFRRLLVAGVGFACFAVYFFHRKRVNRT</sequence>
<evidence type="ECO:0000256" key="1">
    <source>
        <dbReference type="SAM" id="Phobius"/>
    </source>
</evidence>
<accession>A0A5C5YXI7</accession>
<dbReference type="AlphaFoldDB" id="A0A5C5YXI7"/>
<keyword evidence="1" id="KW-0472">Membrane</keyword>
<name>A0A5C5YXI7_9BACT</name>
<keyword evidence="3" id="KW-1185">Reference proteome</keyword>
<evidence type="ECO:0000313" key="3">
    <source>
        <dbReference type="Proteomes" id="UP000315010"/>
    </source>
</evidence>
<evidence type="ECO:0000313" key="2">
    <source>
        <dbReference type="EMBL" id="TWT79742.1"/>
    </source>
</evidence>
<dbReference type="Proteomes" id="UP000315010">
    <property type="component" value="Unassembled WGS sequence"/>
</dbReference>
<comment type="caution">
    <text evidence="2">The sequence shown here is derived from an EMBL/GenBank/DDBJ whole genome shotgun (WGS) entry which is preliminary data.</text>
</comment>